<dbReference type="GO" id="GO:0005874">
    <property type="term" value="C:microtubule"/>
    <property type="evidence" value="ECO:0007669"/>
    <property type="project" value="UniProtKB-KW"/>
</dbReference>
<evidence type="ECO:0000256" key="7">
    <source>
        <dbReference type="RuleBase" id="RU000394"/>
    </source>
</evidence>
<dbReference type="AlphaFoldDB" id="A0AAV1HXK8"/>
<dbReference type="InterPro" id="IPR001752">
    <property type="entry name" value="Kinesin_motor_dom"/>
</dbReference>
<keyword evidence="2 7" id="KW-0493">Microtubule</keyword>
<dbReference type="CDD" id="cd01366">
    <property type="entry name" value="KISc_C_terminal"/>
    <property type="match status" value="1"/>
</dbReference>
<feature type="coiled-coil region" evidence="8">
    <location>
        <begin position="141"/>
        <end position="252"/>
    </location>
</feature>
<evidence type="ECO:0000313" key="11">
    <source>
        <dbReference type="EMBL" id="CAK0755957.1"/>
    </source>
</evidence>
<dbReference type="InterPro" id="IPR019821">
    <property type="entry name" value="Kinesin_motor_CS"/>
</dbReference>
<dbReference type="InterPro" id="IPR027640">
    <property type="entry name" value="Kinesin-like_fam"/>
</dbReference>
<dbReference type="PANTHER" id="PTHR47972">
    <property type="entry name" value="KINESIN-LIKE PROTEIN KLP-3"/>
    <property type="match status" value="1"/>
</dbReference>
<dbReference type="SMART" id="SM00129">
    <property type="entry name" value="KISc"/>
    <property type="match status" value="1"/>
</dbReference>
<evidence type="ECO:0000256" key="6">
    <source>
        <dbReference type="PROSITE-ProRule" id="PRU00283"/>
    </source>
</evidence>
<comment type="similarity">
    <text evidence="1">Belongs to the TRAFAC class myosin-kinesin ATPase superfamily. Kinesin family. KIN-14 subfamily.</text>
</comment>
<protein>
    <recommendedName>
        <fullName evidence="7">Kinesin-like protein</fullName>
    </recommendedName>
</protein>
<dbReference type="GO" id="GO:0005524">
    <property type="term" value="F:ATP binding"/>
    <property type="evidence" value="ECO:0007669"/>
    <property type="project" value="UniProtKB-UniRule"/>
</dbReference>
<dbReference type="GO" id="GO:0007018">
    <property type="term" value="P:microtubule-based movement"/>
    <property type="evidence" value="ECO:0007669"/>
    <property type="project" value="InterPro"/>
</dbReference>
<dbReference type="PROSITE" id="PS00411">
    <property type="entry name" value="KINESIN_MOTOR_1"/>
    <property type="match status" value="1"/>
</dbReference>
<dbReference type="GO" id="GO:0008017">
    <property type="term" value="F:microtubule binding"/>
    <property type="evidence" value="ECO:0007669"/>
    <property type="project" value="InterPro"/>
</dbReference>
<evidence type="ECO:0000256" key="1">
    <source>
        <dbReference type="ARBA" id="ARBA00010899"/>
    </source>
</evidence>
<dbReference type="InterPro" id="IPR036961">
    <property type="entry name" value="Kinesin_motor_dom_sf"/>
</dbReference>
<feature type="domain" description="Kinesin motor" evidence="10">
    <location>
        <begin position="427"/>
        <end position="762"/>
    </location>
</feature>
<proteinExistence type="inferred from homology"/>
<evidence type="ECO:0000256" key="4">
    <source>
        <dbReference type="ARBA" id="ARBA00022840"/>
    </source>
</evidence>
<dbReference type="InterPro" id="IPR027417">
    <property type="entry name" value="P-loop_NTPase"/>
</dbReference>
<dbReference type="PROSITE" id="PS50067">
    <property type="entry name" value="KINESIN_MOTOR_2"/>
    <property type="match status" value="1"/>
</dbReference>
<evidence type="ECO:0000259" key="10">
    <source>
        <dbReference type="PROSITE" id="PS50067"/>
    </source>
</evidence>
<evidence type="ECO:0000313" key="12">
    <source>
        <dbReference type="Proteomes" id="UP001314263"/>
    </source>
</evidence>
<evidence type="ECO:0000256" key="9">
    <source>
        <dbReference type="SAM" id="MobiDB-lite"/>
    </source>
</evidence>
<gene>
    <name evidence="11" type="ORF">CVIRNUC_002414</name>
</gene>
<sequence length="775" mass="83423">MQKRQTRIPRPVAKPPAEPLKDLNGRKRKEPSSAAAAPAPAAKRAAVAREVPQEDPTWEDLVAEGDSAVQCLSHKLSLKKRDTVTTVRELTLAYIKRLRALGWHLHAMCERLQSGNVALDRTVKAEANARAANKKEFLDRMAVMSAHVESLKESLEAAERECQESAEAKEALRSQLSKAAAAEDSSRAQCEQLEAQAASTADQMQELRQQVARVDELHQQATKYCAQLQEYNGRLQSDTQSASERLKAIQEERTASTEEAARLRGTLSAMDAQLTAAQAAAEASEAARLRSSAEASSLQAELHQARTERSSLAEALAAASGELARYREATGRSLDSLEAERSSAAALATRSKAQSEMNTSLADRLAFAEEARRVAEQLASARQTEVTALKRRLKAAEKAQAIAEQRSQEGELVRRQLHNTILTLKGNIRVFCRVRPVGPADKASADRLESGGPVMVFPQPGETSDGCLELTTPNGNKSSFTFDKVFGPTASQAEVFEEVSQLVQSALDGYKVCIFAYGQTGSGKTFTTLGTPENMGLIPRAVEQLFTSATQLEASQGWSFQMKASMLEVYNEEIKDLLGKGPPAGKKHTVSHSDKTGCTTVSYLEAVDCREPACVAALLQQAARQRAVGATAANERSSRSHMVFTLSVCGLRSADGQQLNGVLNLIDLAGSERLKASGASGERLRETQAINKSLSALGDVITALGNKDASHIPYRNSKLTWLLQPCLGGDAKMLMVANVAPTAAAAAESLCSLRFAAKVNATHIGTARRAVSYAK</sequence>
<feature type="binding site" evidence="6">
    <location>
        <begin position="518"/>
        <end position="525"/>
    </location>
    <ligand>
        <name>ATP</name>
        <dbReference type="ChEBI" id="CHEBI:30616"/>
    </ligand>
</feature>
<evidence type="ECO:0000256" key="2">
    <source>
        <dbReference type="ARBA" id="ARBA00022701"/>
    </source>
</evidence>
<dbReference type="SUPFAM" id="SSF52540">
    <property type="entry name" value="P-loop containing nucleoside triphosphate hydrolases"/>
    <property type="match status" value="1"/>
</dbReference>
<evidence type="ECO:0000256" key="3">
    <source>
        <dbReference type="ARBA" id="ARBA00022741"/>
    </source>
</evidence>
<keyword evidence="4 6" id="KW-0067">ATP-binding</keyword>
<evidence type="ECO:0000256" key="5">
    <source>
        <dbReference type="ARBA" id="ARBA00023175"/>
    </source>
</evidence>
<dbReference type="Pfam" id="PF00225">
    <property type="entry name" value="Kinesin"/>
    <property type="match status" value="1"/>
</dbReference>
<comment type="caution">
    <text evidence="11">The sequence shown here is derived from an EMBL/GenBank/DDBJ whole genome shotgun (WGS) entry which is preliminary data.</text>
</comment>
<keyword evidence="8" id="KW-0175">Coiled coil</keyword>
<keyword evidence="12" id="KW-1185">Reference proteome</keyword>
<organism evidence="11 12">
    <name type="scientific">Coccomyxa viridis</name>
    <dbReference type="NCBI Taxonomy" id="1274662"/>
    <lineage>
        <taxon>Eukaryota</taxon>
        <taxon>Viridiplantae</taxon>
        <taxon>Chlorophyta</taxon>
        <taxon>core chlorophytes</taxon>
        <taxon>Trebouxiophyceae</taxon>
        <taxon>Trebouxiophyceae incertae sedis</taxon>
        <taxon>Coccomyxaceae</taxon>
        <taxon>Coccomyxa</taxon>
    </lineage>
</organism>
<dbReference type="Gene3D" id="3.40.850.10">
    <property type="entry name" value="Kinesin motor domain"/>
    <property type="match status" value="1"/>
</dbReference>
<reference evidence="11 12" key="1">
    <citation type="submission" date="2023-10" db="EMBL/GenBank/DDBJ databases">
        <authorList>
            <person name="Maclean D."/>
            <person name="Macfadyen A."/>
        </authorList>
    </citation>
    <scope>NUCLEOTIDE SEQUENCE [LARGE SCALE GENOMIC DNA]</scope>
</reference>
<accession>A0AAV1HXK8</accession>
<name>A0AAV1HXK8_9CHLO</name>
<evidence type="ECO:0000256" key="8">
    <source>
        <dbReference type="SAM" id="Coils"/>
    </source>
</evidence>
<dbReference type="PANTHER" id="PTHR47972:SF45">
    <property type="entry name" value="PROTEIN CLARET SEGREGATIONAL"/>
    <property type="match status" value="1"/>
</dbReference>
<keyword evidence="5 6" id="KW-0505">Motor protein</keyword>
<dbReference type="EMBL" id="CAUYUE010000003">
    <property type="protein sequence ID" value="CAK0755957.1"/>
    <property type="molecule type" value="Genomic_DNA"/>
</dbReference>
<feature type="compositionally biased region" description="Low complexity" evidence="9">
    <location>
        <begin position="32"/>
        <end position="48"/>
    </location>
</feature>
<keyword evidence="3 6" id="KW-0547">Nucleotide-binding</keyword>
<dbReference type="Proteomes" id="UP001314263">
    <property type="component" value="Unassembled WGS sequence"/>
</dbReference>
<dbReference type="GO" id="GO:0003777">
    <property type="term" value="F:microtubule motor activity"/>
    <property type="evidence" value="ECO:0007669"/>
    <property type="project" value="InterPro"/>
</dbReference>
<dbReference type="PRINTS" id="PR00380">
    <property type="entry name" value="KINESINHEAVY"/>
</dbReference>
<feature type="region of interest" description="Disordered" evidence="9">
    <location>
        <begin position="1"/>
        <end position="48"/>
    </location>
</feature>